<reference evidence="1" key="1">
    <citation type="submission" date="2023-06" db="EMBL/GenBank/DDBJ databases">
        <authorList>
            <consortium name="Lawrence Berkeley National Laboratory"/>
            <person name="Ahrendt S."/>
            <person name="Sahu N."/>
            <person name="Indic B."/>
            <person name="Wong-Bajracharya J."/>
            <person name="Merenyi Z."/>
            <person name="Ke H.-M."/>
            <person name="Monk M."/>
            <person name="Kocsube S."/>
            <person name="Drula E."/>
            <person name="Lipzen A."/>
            <person name="Balint B."/>
            <person name="Henrissat B."/>
            <person name="Andreopoulos B."/>
            <person name="Martin F.M."/>
            <person name="Harder C.B."/>
            <person name="Rigling D."/>
            <person name="Ford K.L."/>
            <person name="Foster G.D."/>
            <person name="Pangilinan J."/>
            <person name="Papanicolaou A."/>
            <person name="Barry K."/>
            <person name="LaButti K."/>
            <person name="Viragh M."/>
            <person name="Koriabine M."/>
            <person name="Yan M."/>
            <person name="Riley R."/>
            <person name="Champramary S."/>
            <person name="Plett K.L."/>
            <person name="Tsai I.J."/>
            <person name="Slot J."/>
            <person name="Sipos G."/>
            <person name="Plett J."/>
            <person name="Nagy L.G."/>
            <person name="Grigoriev I.V."/>
        </authorList>
    </citation>
    <scope>NUCLEOTIDE SEQUENCE</scope>
    <source>
        <strain evidence="1">HWK02</strain>
    </source>
</reference>
<dbReference type="InterPro" id="IPR016024">
    <property type="entry name" value="ARM-type_fold"/>
</dbReference>
<gene>
    <name evidence="1" type="ORF">EDD18DRAFT_1115608</name>
</gene>
<accession>A0AA39U7N6</accession>
<comment type="caution">
    <text evidence="1">The sequence shown here is derived from an EMBL/GenBank/DDBJ whole genome shotgun (WGS) entry which is preliminary data.</text>
</comment>
<dbReference type="AlphaFoldDB" id="A0AA39U7N6"/>
<protein>
    <submittedName>
        <fullName evidence="1">Uncharacterized protein</fullName>
    </submittedName>
</protein>
<evidence type="ECO:0000313" key="2">
    <source>
        <dbReference type="Proteomes" id="UP001175228"/>
    </source>
</evidence>
<dbReference type="InterPro" id="IPR011989">
    <property type="entry name" value="ARM-like"/>
</dbReference>
<dbReference type="EMBL" id="JAUEPU010000136">
    <property type="protein sequence ID" value="KAK0476263.1"/>
    <property type="molecule type" value="Genomic_DNA"/>
</dbReference>
<proteinExistence type="predicted"/>
<keyword evidence="2" id="KW-1185">Reference proteome</keyword>
<sequence>MCMIEVQRKSQAKLAVLRRCLMKSRMFTFKLKVHLVSSNLQSMGLVVRPNSEGPLIENSHWGKKDESFKVIKESIEVIGVKIIASAENALLELKRMLKSSDPYLQISSLQYLSQLALDFESCGKGAQQDTDSKRATEILKNEQAVWPKFLYHYLVVSFTNDSIQWVCLSCLMCLAKSATMKETFMKWVDCDDEWDKTCTILPSDEIPTITANINGRCTSDYTRFHAALTLRNMSQEVIENRESTQVIMEAFLIIVQHKLERAEVADVSHSSPSRKPVLGACQALGGVTSETTNREIIQLILEAICVDYWLNKHDGAMLLLAILSKDSSLPLMLDRTGGYFKANLKEFSDFCLAEDMKSKSIPELMISKMVQLAQLTLVHQNGKQINLVSFLSMDGARNLNNEGARPLAGVQDALSVLLPHHEDLVKYILKPKNFEIISKTIDIQHIVHTHQGDQIEAEIARVKCLHVLIDYFDQEHLESLNKDVQEMLEQFHQPPCQSADQVETE</sequence>
<dbReference type="Proteomes" id="UP001175228">
    <property type="component" value="Unassembled WGS sequence"/>
</dbReference>
<evidence type="ECO:0000313" key="1">
    <source>
        <dbReference type="EMBL" id="KAK0476263.1"/>
    </source>
</evidence>
<dbReference type="Gene3D" id="1.25.10.10">
    <property type="entry name" value="Leucine-rich Repeat Variant"/>
    <property type="match status" value="1"/>
</dbReference>
<name>A0AA39U7N6_9AGAR</name>
<organism evidence="1 2">
    <name type="scientific">Armillaria luteobubalina</name>
    <dbReference type="NCBI Taxonomy" id="153913"/>
    <lineage>
        <taxon>Eukaryota</taxon>
        <taxon>Fungi</taxon>
        <taxon>Dikarya</taxon>
        <taxon>Basidiomycota</taxon>
        <taxon>Agaricomycotina</taxon>
        <taxon>Agaricomycetes</taxon>
        <taxon>Agaricomycetidae</taxon>
        <taxon>Agaricales</taxon>
        <taxon>Marasmiineae</taxon>
        <taxon>Physalacriaceae</taxon>
        <taxon>Armillaria</taxon>
    </lineage>
</organism>
<dbReference type="SUPFAM" id="SSF48371">
    <property type="entry name" value="ARM repeat"/>
    <property type="match status" value="1"/>
</dbReference>